<dbReference type="PANTHER" id="PTHR43581:SF2">
    <property type="entry name" value="EXCINUCLEASE ATPASE SUBUNIT"/>
    <property type="match status" value="1"/>
</dbReference>
<dbReference type="InterPro" id="IPR051396">
    <property type="entry name" value="Bact_Antivir_Def_Nuclease"/>
</dbReference>
<evidence type="ECO:0000313" key="4">
    <source>
        <dbReference type="Proteomes" id="UP001293791"/>
    </source>
</evidence>
<dbReference type="EMBL" id="JARGYT010000134">
    <property type="protein sequence ID" value="MDZ5762838.1"/>
    <property type="molecule type" value="Genomic_DNA"/>
</dbReference>
<feature type="domain" description="OLD protein-like TOPRIM" evidence="2">
    <location>
        <begin position="208"/>
        <end position="275"/>
    </location>
</feature>
<keyword evidence="4" id="KW-1185">Reference proteome</keyword>
<dbReference type="Proteomes" id="UP001293791">
    <property type="component" value="Unassembled WGS sequence"/>
</dbReference>
<reference evidence="3 4" key="1">
    <citation type="submission" date="2023-02" db="EMBL/GenBank/DDBJ databases">
        <title>Host association and intracellularity evolved multiple times independently in the Rickettsiales.</title>
        <authorList>
            <person name="Castelli M."/>
            <person name="Nardi T."/>
            <person name="Gammuto L."/>
            <person name="Bellinzona G."/>
            <person name="Sabaneyeva E."/>
            <person name="Potekhin A."/>
            <person name="Serra V."/>
            <person name="Petroni G."/>
            <person name="Sassera D."/>
        </authorList>
    </citation>
    <scope>NUCLEOTIDE SEQUENCE [LARGE SCALE GENOMIC DNA]</scope>
    <source>
        <strain evidence="3 4">BOD18</strain>
    </source>
</reference>
<proteinExistence type="predicted"/>
<feature type="domain" description="Endonuclease GajA/Old nuclease/RecF-like AAA" evidence="1">
    <location>
        <begin position="24"/>
        <end position="159"/>
    </location>
</feature>
<gene>
    <name evidence="3" type="ORF">Cyrtocomes_01234</name>
</gene>
<accession>A0ABU5L9N7</accession>
<keyword evidence="3" id="KW-0067">ATP-binding</keyword>
<evidence type="ECO:0000259" key="2">
    <source>
        <dbReference type="Pfam" id="PF20469"/>
    </source>
</evidence>
<organism evidence="3 4">
    <name type="scientific">Candidatus Cyrtobacter comes</name>
    <dbReference type="NCBI Taxonomy" id="675776"/>
    <lineage>
        <taxon>Bacteria</taxon>
        <taxon>Pseudomonadati</taxon>
        <taxon>Pseudomonadota</taxon>
        <taxon>Alphaproteobacteria</taxon>
        <taxon>Rickettsiales</taxon>
        <taxon>Candidatus Midichloriaceae</taxon>
        <taxon>Candidatus Cyrtobacter</taxon>
    </lineage>
</organism>
<comment type="caution">
    <text evidence="3">The sequence shown here is derived from an EMBL/GenBank/DDBJ whole genome shotgun (WGS) entry which is preliminary data.</text>
</comment>
<protein>
    <submittedName>
        <fullName evidence="3">ATP-binding domain protein</fullName>
    </submittedName>
</protein>
<dbReference type="InterPro" id="IPR034139">
    <property type="entry name" value="TOPRIM_OLD"/>
</dbReference>
<dbReference type="PANTHER" id="PTHR43581">
    <property type="entry name" value="ATP/GTP PHOSPHATASE"/>
    <property type="match status" value="1"/>
</dbReference>
<dbReference type="Gene3D" id="3.40.50.300">
    <property type="entry name" value="P-loop containing nucleotide triphosphate hydrolases"/>
    <property type="match status" value="1"/>
</dbReference>
<sequence length="352" mass="40790">MPTNGWSLLGKYFYDSNFFKQATKEEFTKKMKEAMDILLKDAKFRDFKQKVNTEFCTQIDKKGIEAKFSLYDEHHFLKSLEFYNDKEVNLANEGSGVQNSFIIACFRALATFKGTDVNPIFIDEPELYLHPHAKKSLYNVLKNLSNNAQIFYITHSSEFLSYESSNEIRRFYKNDSDGTKCKVTSKAGKLTEKQQSTEGNKISFNNAFFADFVFLVEGYTDLLFLQYIIKTKNKGKTIEDLNISIVECTGKDNISRFYEIYDELGIKCFALFDKDGKDDNDIANLSKLEGYGFPNHLEAFLFDNYHKIKENDKIALIEGWIENPEKDQSKIDEIYAKFEKLLPNNSIIIEIP</sequence>
<dbReference type="SUPFAM" id="SSF52540">
    <property type="entry name" value="P-loop containing nucleoside triphosphate hydrolases"/>
    <property type="match status" value="1"/>
</dbReference>
<evidence type="ECO:0000313" key="3">
    <source>
        <dbReference type="EMBL" id="MDZ5762838.1"/>
    </source>
</evidence>
<dbReference type="Pfam" id="PF20469">
    <property type="entry name" value="OLD-like_TOPRIM"/>
    <property type="match status" value="1"/>
</dbReference>
<dbReference type="GO" id="GO:0005524">
    <property type="term" value="F:ATP binding"/>
    <property type="evidence" value="ECO:0007669"/>
    <property type="project" value="UniProtKB-KW"/>
</dbReference>
<dbReference type="InterPro" id="IPR041685">
    <property type="entry name" value="AAA_GajA/Old/RecF-like"/>
</dbReference>
<name>A0ABU5L9N7_9RICK</name>
<dbReference type="InterPro" id="IPR027417">
    <property type="entry name" value="P-loop_NTPase"/>
</dbReference>
<keyword evidence="3" id="KW-0547">Nucleotide-binding</keyword>
<dbReference type="Pfam" id="PF13175">
    <property type="entry name" value="AAA_15"/>
    <property type="match status" value="1"/>
</dbReference>
<evidence type="ECO:0000259" key="1">
    <source>
        <dbReference type="Pfam" id="PF13175"/>
    </source>
</evidence>
<dbReference type="CDD" id="cd01026">
    <property type="entry name" value="TOPRIM_OLD"/>
    <property type="match status" value="1"/>
</dbReference>